<gene>
    <name evidence="1" type="ORF">J2736_006361</name>
</gene>
<keyword evidence="2" id="KW-1185">Reference proteome</keyword>
<organism evidence="1 2">
    <name type="scientific">Paenibacillus qinlingensis</name>
    <dbReference type="NCBI Taxonomy" id="1837343"/>
    <lineage>
        <taxon>Bacteria</taxon>
        <taxon>Bacillati</taxon>
        <taxon>Bacillota</taxon>
        <taxon>Bacilli</taxon>
        <taxon>Bacillales</taxon>
        <taxon>Paenibacillaceae</taxon>
        <taxon>Paenibacillus</taxon>
    </lineage>
</organism>
<protein>
    <submittedName>
        <fullName evidence="1">Carbon dioxide concentrating mechanism protein CcmM</fullName>
    </submittedName>
</protein>
<dbReference type="PANTHER" id="PTHR43360">
    <property type="entry name" value="CARBON DIOXIDE CONCENTRATING MECHANISM PROTEIN CCMM"/>
    <property type="match status" value="1"/>
</dbReference>
<dbReference type="Gene3D" id="2.160.10.10">
    <property type="entry name" value="Hexapeptide repeat proteins"/>
    <property type="match status" value="1"/>
</dbReference>
<evidence type="ECO:0000313" key="2">
    <source>
        <dbReference type="Proteomes" id="UP001267290"/>
    </source>
</evidence>
<sequence length="241" mass="25798">MAYYQPYIQGSAWQQGPDSFPRGPVNLFARFIGPNPITAANPVPRSPSIHPTAFLSPFTTVIGDVQISDKVFVAPTATLRGDEGTPFFIGSSSNIQDGVILHGLANTTIQVANKSYSIFIGNRVSIAHGAIIHGPCLIEDEAFVGFKAIVFNAYIGRGSYISNDALLTNGVRIAPNRFVPPGAHIDTQAKADSLAAVPKNAEELAEQVIRVYKEFPPSYDAMFGTHRCSCGVAYNSAKLLG</sequence>
<dbReference type="EMBL" id="JAVDSB010000023">
    <property type="protein sequence ID" value="MDR6555107.1"/>
    <property type="molecule type" value="Genomic_DNA"/>
</dbReference>
<dbReference type="InterPro" id="IPR011004">
    <property type="entry name" value="Trimer_LpxA-like_sf"/>
</dbReference>
<dbReference type="InterPro" id="IPR052265">
    <property type="entry name" value="Gamma-CA"/>
</dbReference>
<accession>A0ABU1P7F1</accession>
<dbReference type="Proteomes" id="UP001267290">
    <property type="component" value="Unassembled WGS sequence"/>
</dbReference>
<evidence type="ECO:0000313" key="1">
    <source>
        <dbReference type="EMBL" id="MDR6555107.1"/>
    </source>
</evidence>
<dbReference type="RefSeq" id="WP_310502503.1">
    <property type="nucleotide sequence ID" value="NZ_JAVDSB010000023.1"/>
</dbReference>
<dbReference type="PANTHER" id="PTHR43360:SF1">
    <property type="entry name" value="CARBOXYSOME ASSEMBLY PROTEIN CCMM"/>
    <property type="match status" value="1"/>
</dbReference>
<reference evidence="1 2" key="1">
    <citation type="submission" date="2023-07" db="EMBL/GenBank/DDBJ databases">
        <title>Sorghum-associated microbial communities from plants grown in Nebraska, USA.</title>
        <authorList>
            <person name="Schachtman D."/>
        </authorList>
    </citation>
    <scope>NUCLEOTIDE SEQUENCE [LARGE SCALE GENOMIC DNA]</scope>
    <source>
        <strain evidence="1 2">CC258</strain>
    </source>
</reference>
<proteinExistence type="predicted"/>
<dbReference type="SUPFAM" id="SSF51161">
    <property type="entry name" value="Trimeric LpxA-like enzymes"/>
    <property type="match status" value="1"/>
</dbReference>
<name>A0ABU1P7F1_9BACL</name>
<comment type="caution">
    <text evidence="1">The sequence shown here is derived from an EMBL/GenBank/DDBJ whole genome shotgun (WGS) entry which is preliminary data.</text>
</comment>